<feature type="modified residue" description="Pyruvic acid (Ser); by autocatalysis" evidence="10">
    <location>
        <position position="130"/>
    </location>
</feature>
<keyword evidence="8 10" id="KW-0704">Schiff base</keyword>
<comment type="caution">
    <text evidence="11">The sequence shown here is derived from an EMBL/GenBank/DDBJ whole genome shotgun (WGS) entry which is preliminary data.</text>
</comment>
<keyword evidence="2 10" id="KW-0210">Decarboxylase</keyword>
<dbReference type="PANTHER" id="PTHR33866">
    <property type="entry name" value="S-ADENOSYLMETHIONINE DECARBOXYLASE PROENZYME"/>
    <property type="match status" value="1"/>
</dbReference>
<evidence type="ECO:0000313" key="12">
    <source>
        <dbReference type="Proteomes" id="UP000246569"/>
    </source>
</evidence>
<comment type="catalytic activity">
    <reaction evidence="10">
        <text>S-adenosyl-L-methionine + H(+) = S-adenosyl 3-(methylsulfanyl)propylamine + CO2</text>
        <dbReference type="Rhea" id="RHEA:15981"/>
        <dbReference type="ChEBI" id="CHEBI:15378"/>
        <dbReference type="ChEBI" id="CHEBI:16526"/>
        <dbReference type="ChEBI" id="CHEBI:57443"/>
        <dbReference type="ChEBI" id="CHEBI:59789"/>
        <dbReference type="EC" id="4.1.1.50"/>
    </reaction>
</comment>
<dbReference type="PIRSF" id="PIRSF001356">
    <property type="entry name" value="SAM_decarboxylas"/>
    <property type="match status" value="1"/>
</dbReference>
<comment type="function">
    <text evidence="10">Catalyzes the decarboxylation of S-adenosylmethionine to S-adenosylmethioninamine (dcAdoMet), the propylamine donor required for the synthesis of the polyamines spermine and spermidine from the diamine putrescine.</text>
</comment>
<dbReference type="GO" id="GO:0005829">
    <property type="term" value="C:cytosol"/>
    <property type="evidence" value="ECO:0007669"/>
    <property type="project" value="TreeGrafter"/>
</dbReference>
<gene>
    <name evidence="10" type="primary">speD</name>
    <name evidence="11" type="ORF">C7443_102286</name>
</gene>
<reference evidence="11 12" key="1">
    <citation type="submission" date="2018-05" db="EMBL/GenBank/DDBJ databases">
        <title>Genomic Encyclopedia of Type Strains, Phase IV (KMG-IV): sequencing the most valuable type-strain genomes for metagenomic binning, comparative biology and taxonomic classification.</title>
        <authorList>
            <person name="Goeker M."/>
        </authorList>
    </citation>
    <scope>NUCLEOTIDE SEQUENCE [LARGE SCALE GENOMIC DNA]</scope>
    <source>
        <strain evidence="11 12">DSM 23606</strain>
    </source>
</reference>
<evidence type="ECO:0000256" key="6">
    <source>
        <dbReference type="ARBA" id="ARBA00023145"/>
    </source>
</evidence>
<feature type="chain" id="PRO_5023224139" description="S-adenosylmethionine decarboxylase alpha chain" evidence="10">
    <location>
        <begin position="130"/>
        <end position="286"/>
    </location>
</feature>
<dbReference type="GO" id="GO:0008295">
    <property type="term" value="P:spermidine biosynthetic process"/>
    <property type="evidence" value="ECO:0007669"/>
    <property type="project" value="UniProtKB-UniRule"/>
</dbReference>
<dbReference type="PANTHER" id="PTHR33866:SF1">
    <property type="entry name" value="S-ADENOSYLMETHIONINE DECARBOXYLASE PROENZYME"/>
    <property type="match status" value="1"/>
</dbReference>
<dbReference type="AlphaFoldDB" id="A0A317MYD8"/>
<feature type="active site" description="Schiff-base intermediate with substrate; via pyruvic acid" evidence="10">
    <location>
        <position position="130"/>
    </location>
</feature>
<dbReference type="NCBIfam" id="TIGR03331">
    <property type="entry name" value="SAM_DCase_Eco"/>
    <property type="match status" value="1"/>
</dbReference>
<sequence>MCAADVTVGGKTEVKPKPLPRLKLMGFNNLTKTLSFNIYDICYAASAEEQAQYMAYIHEMYRAERLTEILVNVSNIIGANILNIANQNYEPQGASVTILISEEPIAAEQLSNSMSPGPMPGAVVTHLDKSHITVHTYPEGHPDNGICTFRADIDVSTCGRISPLKALNYLIHSFDSDIVTLDYRVRGFTRDVEGRKHFIDHKINSIQNYLTPDTRDRYHTIDVNVYQENIFHTKMMLKQFDLNNYLFGVEKEDVPPREQQRIAASLKREMSEIFYGKNLRRGMRYS</sequence>
<evidence type="ECO:0000256" key="1">
    <source>
        <dbReference type="ARBA" id="ARBA00022691"/>
    </source>
</evidence>
<evidence type="ECO:0000256" key="5">
    <source>
        <dbReference type="ARBA" id="ARBA00023115"/>
    </source>
</evidence>
<comment type="pathway">
    <text evidence="10">Amine and polyamine biosynthesis; S-adenosylmethioninamine biosynthesis; S-adenosylmethioninamine from S-adenosyl-L-methionine: step 1/1.</text>
</comment>
<dbReference type="SUPFAM" id="SSF56276">
    <property type="entry name" value="S-adenosylmethionine decarboxylase"/>
    <property type="match status" value="1"/>
</dbReference>
<evidence type="ECO:0000256" key="3">
    <source>
        <dbReference type="ARBA" id="ARBA00022813"/>
    </source>
</evidence>
<dbReference type="UniPathway" id="UPA00331">
    <property type="reaction ID" value="UER00451"/>
</dbReference>
<dbReference type="InterPro" id="IPR003826">
    <property type="entry name" value="AdoMetDC_fam_prok"/>
</dbReference>
<keyword evidence="7 10" id="KW-0456">Lyase</keyword>
<dbReference type="EMBL" id="QGTJ01000002">
    <property type="protein sequence ID" value="PWV64635.1"/>
    <property type="molecule type" value="Genomic_DNA"/>
</dbReference>
<feature type="active site" description="Proton donor; for catalytic activity" evidence="10">
    <location>
        <position position="158"/>
    </location>
</feature>
<keyword evidence="5 10" id="KW-0620">Polyamine biosynthesis</keyword>
<keyword evidence="12" id="KW-1185">Reference proteome</keyword>
<evidence type="ECO:0000256" key="4">
    <source>
        <dbReference type="ARBA" id="ARBA00023066"/>
    </source>
</evidence>
<proteinExistence type="inferred from homology"/>
<evidence type="ECO:0000256" key="8">
    <source>
        <dbReference type="ARBA" id="ARBA00023270"/>
    </source>
</evidence>
<dbReference type="InterPro" id="IPR009165">
    <property type="entry name" value="S-AdoMet_deCO2ase_bac"/>
</dbReference>
<feature type="active site" description="Proton acceptor; for processing activity" evidence="10">
    <location>
        <position position="135"/>
    </location>
</feature>
<dbReference type="Gene3D" id="3.60.90.10">
    <property type="entry name" value="S-adenosylmethionine decarboxylase"/>
    <property type="match status" value="1"/>
</dbReference>
<comment type="subunit">
    <text evidence="10">Heterooctamer of four alpha and four beta chains arranged as a tetramer of alpha/beta heterodimers.</text>
</comment>
<dbReference type="GO" id="GO:0004014">
    <property type="term" value="F:adenosylmethionine decarboxylase activity"/>
    <property type="evidence" value="ECO:0007669"/>
    <property type="project" value="UniProtKB-UniRule"/>
</dbReference>
<evidence type="ECO:0000256" key="10">
    <source>
        <dbReference type="HAMAP-Rule" id="MF_00465"/>
    </source>
</evidence>
<name>A0A317MYD8_9GAMM</name>
<dbReference type="EC" id="4.1.1.50" evidence="10"/>
<evidence type="ECO:0000313" key="11">
    <source>
        <dbReference type="EMBL" id="PWV64635.1"/>
    </source>
</evidence>
<dbReference type="Pfam" id="PF02675">
    <property type="entry name" value="AdoMet_dc"/>
    <property type="match status" value="1"/>
</dbReference>
<dbReference type="HAMAP" id="MF_00465">
    <property type="entry name" value="AdoMetDC_2"/>
    <property type="match status" value="1"/>
</dbReference>
<evidence type="ECO:0000256" key="9">
    <source>
        <dbReference type="ARBA" id="ARBA00023317"/>
    </source>
</evidence>
<comment type="cofactor">
    <cofactor evidence="10">
        <name>pyruvate</name>
        <dbReference type="ChEBI" id="CHEBI:15361"/>
    </cofactor>
    <text evidence="10">Binds 1 pyruvoyl group covalently per subunit.</text>
</comment>
<keyword evidence="1 10" id="KW-0949">S-adenosyl-L-methionine</keyword>
<keyword evidence="9 10" id="KW-0670">Pyruvate</keyword>
<feature type="site" description="Cleavage (non-hydrolytic); by autolysis" evidence="10">
    <location>
        <begin position="129"/>
        <end position="130"/>
    </location>
</feature>
<organism evidence="11 12">
    <name type="scientific">Plasticicumulans acidivorans</name>
    <dbReference type="NCBI Taxonomy" id="886464"/>
    <lineage>
        <taxon>Bacteria</taxon>
        <taxon>Pseudomonadati</taxon>
        <taxon>Pseudomonadota</taxon>
        <taxon>Gammaproteobacteria</taxon>
        <taxon>Candidatus Competibacteraceae</taxon>
        <taxon>Plasticicumulans</taxon>
    </lineage>
</organism>
<keyword evidence="3 10" id="KW-0068">Autocatalytic cleavage</keyword>
<dbReference type="InterPro" id="IPR016067">
    <property type="entry name" value="S-AdoMet_deCO2ase_core"/>
</dbReference>
<comment type="PTM">
    <text evidence="10">Is synthesized initially as an inactive proenzyme. Formation of the active enzyme involves a self-maturation process in which the active site pyruvoyl group is generated from an internal serine residue via an autocatalytic post-translational modification. Two non-identical subunits are generated from the proenzyme in this reaction, and the pyruvate is formed at the N-terminus of the alpha chain, which is derived from the carboxyl end of the proenzyme. The post-translation cleavage follows an unusual pathway, termed non-hydrolytic serinolysis, in which the side chain hydroxyl group of the serine supplies its oxygen atom to form the C-terminus of the beta chain, while the remainder of the serine residue undergoes an oxidative deamination to produce ammonia and the pyruvoyl group blocking the N-terminus of the alpha chain.</text>
</comment>
<feature type="chain" id="PRO_5023224138" description="S-adenosylmethionine decarboxylase beta chain" evidence="10">
    <location>
        <begin position="1"/>
        <end position="129"/>
    </location>
</feature>
<dbReference type="Proteomes" id="UP000246569">
    <property type="component" value="Unassembled WGS sequence"/>
</dbReference>
<protein>
    <recommendedName>
        <fullName evidence="10">S-adenosylmethionine decarboxylase proenzyme</fullName>
        <shortName evidence="10">AdoMetDC</shortName>
        <shortName evidence="10">SAMDC</shortName>
        <ecNumber evidence="10">4.1.1.50</ecNumber>
    </recommendedName>
    <component>
        <recommendedName>
            <fullName evidence="10">S-adenosylmethionine decarboxylase beta chain</fullName>
        </recommendedName>
    </component>
    <component>
        <recommendedName>
            <fullName evidence="10">S-adenosylmethionine decarboxylase alpha chain</fullName>
        </recommendedName>
    </component>
</protein>
<comment type="similarity">
    <text evidence="10">Belongs to the prokaryotic AdoMetDC family. Type 2 subfamily.</text>
</comment>
<accession>A0A317MYD8</accession>
<evidence type="ECO:0000256" key="7">
    <source>
        <dbReference type="ARBA" id="ARBA00023239"/>
    </source>
</evidence>
<evidence type="ECO:0000256" key="2">
    <source>
        <dbReference type="ARBA" id="ARBA00022793"/>
    </source>
</evidence>
<keyword evidence="6 10" id="KW-0865">Zymogen</keyword>
<keyword evidence="4 10" id="KW-0745">Spermidine biosynthesis</keyword>